<feature type="chain" id="PRO_5035812195" evidence="1">
    <location>
        <begin position="17"/>
        <end position="66"/>
    </location>
</feature>
<dbReference type="OrthoDB" id="6512861at2759"/>
<evidence type="ECO:0000256" key="1">
    <source>
        <dbReference type="SAM" id="SignalP"/>
    </source>
</evidence>
<feature type="non-terminal residue" evidence="2">
    <location>
        <position position="66"/>
    </location>
</feature>
<evidence type="ECO:0000313" key="3">
    <source>
        <dbReference type="Proteomes" id="UP000466442"/>
    </source>
</evidence>
<keyword evidence="1" id="KW-0732">Signal</keyword>
<accession>A0A8S9XMT2</accession>
<protein>
    <submittedName>
        <fullName evidence="2">Uncharacterized protein</fullName>
    </submittedName>
</protein>
<organism evidence="2 3">
    <name type="scientific">Apolygus lucorum</name>
    <name type="common">Small green plant bug</name>
    <name type="synonym">Lygocoris lucorum</name>
    <dbReference type="NCBI Taxonomy" id="248454"/>
    <lineage>
        <taxon>Eukaryota</taxon>
        <taxon>Metazoa</taxon>
        <taxon>Ecdysozoa</taxon>
        <taxon>Arthropoda</taxon>
        <taxon>Hexapoda</taxon>
        <taxon>Insecta</taxon>
        <taxon>Pterygota</taxon>
        <taxon>Neoptera</taxon>
        <taxon>Paraneoptera</taxon>
        <taxon>Hemiptera</taxon>
        <taxon>Heteroptera</taxon>
        <taxon>Panheteroptera</taxon>
        <taxon>Cimicomorpha</taxon>
        <taxon>Miridae</taxon>
        <taxon>Mirini</taxon>
        <taxon>Apolygus</taxon>
    </lineage>
</organism>
<proteinExistence type="predicted"/>
<reference evidence="2" key="1">
    <citation type="journal article" date="2021" name="Mol. Ecol. Resour.">
        <title>Apolygus lucorum genome provides insights into omnivorousness and mesophyll feeding.</title>
        <authorList>
            <person name="Liu Y."/>
            <person name="Liu H."/>
            <person name="Wang H."/>
            <person name="Huang T."/>
            <person name="Liu B."/>
            <person name="Yang B."/>
            <person name="Yin L."/>
            <person name="Li B."/>
            <person name="Zhang Y."/>
            <person name="Zhang S."/>
            <person name="Jiang F."/>
            <person name="Zhang X."/>
            <person name="Ren Y."/>
            <person name="Wang B."/>
            <person name="Wang S."/>
            <person name="Lu Y."/>
            <person name="Wu K."/>
            <person name="Fan W."/>
            <person name="Wang G."/>
        </authorList>
    </citation>
    <scope>NUCLEOTIDE SEQUENCE</scope>
    <source>
        <strain evidence="2">12Hb</strain>
    </source>
</reference>
<name>A0A8S9XMT2_APOLU</name>
<comment type="caution">
    <text evidence="2">The sequence shown here is derived from an EMBL/GenBank/DDBJ whole genome shotgun (WGS) entry which is preliminary data.</text>
</comment>
<evidence type="ECO:0000313" key="2">
    <source>
        <dbReference type="EMBL" id="KAF6209558.1"/>
    </source>
</evidence>
<gene>
    <name evidence="2" type="ORF">GE061_015306</name>
</gene>
<dbReference type="AlphaFoldDB" id="A0A8S9XMT2"/>
<dbReference type="EMBL" id="WIXP02000006">
    <property type="protein sequence ID" value="KAF6209558.1"/>
    <property type="molecule type" value="Genomic_DNA"/>
</dbReference>
<keyword evidence="3" id="KW-1185">Reference proteome</keyword>
<dbReference type="Proteomes" id="UP000466442">
    <property type="component" value="Unassembled WGS sequence"/>
</dbReference>
<sequence>MKYLLFAFMFIFIVAADQDAESALQSLQDKLPSNLLNELPSLNEGDDLLREKCLKNGNNETYEKVV</sequence>
<feature type="signal peptide" evidence="1">
    <location>
        <begin position="1"/>
        <end position="16"/>
    </location>
</feature>